<dbReference type="FunFam" id="3.40.605.10:FF:000005">
    <property type="entry name" value="Succinate-semialdehyde dehydrogenase I"/>
    <property type="match status" value="1"/>
</dbReference>
<accession>A0A369CBQ2</accession>
<dbReference type="GO" id="GO:0005829">
    <property type="term" value="C:cytosol"/>
    <property type="evidence" value="ECO:0007669"/>
    <property type="project" value="TreeGrafter"/>
</dbReference>
<dbReference type="PROSITE" id="PS00070">
    <property type="entry name" value="ALDEHYDE_DEHYDR_CYS"/>
    <property type="match status" value="1"/>
</dbReference>
<evidence type="ECO:0000256" key="3">
    <source>
        <dbReference type="PROSITE-ProRule" id="PRU10007"/>
    </source>
</evidence>
<feature type="active site" evidence="3">
    <location>
        <position position="280"/>
    </location>
</feature>
<dbReference type="PANTHER" id="PTHR43353:SF5">
    <property type="entry name" value="SUCCINATE-SEMIALDEHYDE DEHYDROGENASE, MITOCHONDRIAL"/>
    <property type="match status" value="1"/>
</dbReference>
<keyword evidence="7" id="KW-1185">Reference proteome</keyword>
<sequence length="510" mass="54270">MTPAAPVASVAKTLSVLDDDFEELTMELRDPDLFRSRAYLDGAWVGADDGATFPVTNPADGAMLGRVPDMGAAETRRAVTAAGAAWPAWRALTAKARAGLQRRWFELIMANQEDLALLMTTEQGKPLAEARGEVAYGASFVEWFAEEGKRVYGDTIPAHAPDKRLLVLREPVGVVAAITPWNFPLAMITRKVAPALAAGCTAVVKPAEDTPFSALALAVLAERAGIPAGVFNVITGDAEAIGAELTGNPAVRKLSFTGSTEVGKLLMRQCAGTVKKLSLELGGNAPFIVFDDADLDAAVAGALASKYRNSGQTCVCANRMLVQEGIYDAFAEKLAAAVRELQVGPGTESGSQQGPLINSAALEKVEGLLADAVDKGARVLTGGHRHALGGTFFEPTVVCDVTPEMRMTREEIFGPVAPLYRFSTEAEALRMANDTRYGLAAYFYSRDIGRIWRVSEGLEYGIVGINEGIISTEVAPFGGMKESGIGREGSRYGIDEFLEIKYLCLGGIDR</sequence>
<dbReference type="GO" id="GO:0009450">
    <property type="term" value="P:gamma-aminobutyric acid catabolic process"/>
    <property type="evidence" value="ECO:0007669"/>
    <property type="project" value="InterPro"/>
</dbReference>
<dbReference type="NCBIfam" id="TIGR01780">
    <property type="entry name" value="SSADH"/>
    <property type="match status" value="1"/>
</dbReference>
<dbReference type="AlphaFoldDB" id="A0A369CBQ2"/>
<dbReference type="FunFam" id="3.40.309.10:FF:000004">
    <property type="entry name" value="Succinate-semialdehyde dehydrogenase I"/>
    <property type="match status" value="1"/>
</dbReference>
<evidence type="ECO:0000256" key="2">
    <source>
        <dbReference type="ARBA" id="ARBA00023002"/>
    </source>
</evidence>
<evidence type="ECO:0000256" key="1">
    <source>
        <dbReference type="ARBA" id="ARBA00009986"/>
    </source>
</evidence>
<dbReference type="Gene3D" id="3.40.605.10">
    <property type="entry name" value="Aldehyde Dehydrogenase, Chain A, domain 1"/>
    <property type="match status" value="1"/>
</dbReference>
<protein>
    <submittedName>
        <fullName evidence="6">Succinate semialdehyde dehydrogenase</fullName>
    </submittedName>
</protein>
<organism evidence="6 7">
    <name type="scientific">Thioalbus denitrificans</name>
    <dbReference type="NCBI Taxonomy" id="547122"/>
    <lineage>
        <taxon>Bacteria</taxon>
        <taxon>Pseudomonadati</taxon>
        <taxon>Pseudomonadota</taxon>
        <taxon>Gammaproteobacteria</taxon>
        <taxon>Chromatiales</taxon>
        <taxon>Ectothiorhodospiraceae</taxon>
        <taxon>Thioalbus</taxon>
    </lineage>
</organism>
<comment type="caution">
    <text evidence="6">The sequence shown here is derived from an EMBL/GenBank/DDBJ whole genome shotgun (WGS) entry which is preliminary data.</text>
</comment>
<evidence type="ECO:0000256" key="4">
    <source>
        <dbReference type="RuleBase" id="RU003345"/>
    </source>
</evidence>
<dbReference type="InterPro" id="IPR010102">
    <property type="entry name" value="Succ_semiAld_DH"/>
</dbReference>
<dbReference type="InterPro" id="IPR029510">
    <property type="entry name" value="Ald_DH_CS_GLU"/>
</dbReference>
<proteinExistence type="inferred from homology"/>
<dbReference type="InterPro" id="IPR016161">
    <property type="entry name" value="Ald_DH/histidinol_DH"/>
</dbReference>
<dbReference type="PROSITE" id="PS00687">
    <property type="entry name" value="ALDEHYDE_DEHYDR_GLU"/>
    <property type="match status" value="1"/>
</dbReference>
<evidence type="ECO:0000313" key="6">
    <source>
        <dbReference type="EMBL" id="RCX30638.1"/>
    </source>
</evidence>
<dbReference type="Gene3D" id="3.40.309.10">
    <property type="entry name" value="Aldehyde Dehydrogenase, Chain A, domain 2"/>
    <property type="match status" value="1"/>
</dbReference>
<feature type="domain" description="Aldehyde dehydrogenase" evidence="5">
    <location>
        <begin position="44"/>
        <end position="502"/>
    </location>
</feature>
<dbReference type="GO" id="GO:0004777">
    <property type="term" value="F:succinate-semialdehyde dehydrogenase (NAD+) activity"/>
    <property type="evidence" value="ECO:0007669"/>
    <property type="project" value="TreeGrafter"/>
</dbReference>
<gene>
    <name evidence="6" type="ORF">DFQ59_10474</name>
</gene>
<dbReference type="InterPro" id="IPR016163">
    <property type="entry name" value="Ald_DH_C"/>
</dbReference>
<dbReference type="InterPro" id="IPR016162">
    <property type="entry name" value="Ald_DH_N"/>
</dbReference>
<dbReference type="Pfam" id="PF00171">
    <property type="entry name" value="Aldedh"/>
    <property type="match status" value="1"/>
</dbReference>
<dbReference type="PANTHER" id="PTHR43353">
    <property type="entry name" value="SUCCINATE-SEMIALDEHYDE DEHYDROGENASE, MITOCHONDRIAL"/>
    <property type="match status" value="1"/>
</dbReference>
<dbReference type="SUPFAM" id="SSF53720">
    <property type="entry name" value="ALDH-like"/>
    <property type="match status" value="1"/>
</dbReference>
<evidence type="ECO:0000313" key="7">
    <source>
        <dbReference type="Proteomes" id="UP000252707"/>
    </source>
</evidence>
<evidence type="ECO:0000259" key="5">
    <source>
        <dbReference type="Pfam" id="PF00171"/>
    </source>
</evidence>
<dbReference type="FunFam" id="3.40.605.10:FF:000026">
    <property type="entry name" value="Aldehyde dehydrogenase, putative"/>
    <property type="match status" value="1"/>
</dbReference>
<dbReference type="CDD" id="cd07103">
    <property type="entry name" value="ALDH_F5_SSADH_GabD"/>
    <property type="match status" value="1"/>
</dbReference>
<keyword evidence="2 4" id="KW-0560">Oxidoreductase</keyword>
<dbReference type="EMBL" id="QPJY01000004">
    <property type="protein sequence ID" value="RCX30638.1"/>
    <property type="molecule type" value="Genomic_DNA"/>
</dbReference>
<dbReference type="InterPro" id="IPR015590">
    <property type="entry name" value="Aldehyde_DH_dom"/>
</dbReference>
<dbReference type="Proteomes" id="UP000252707">
    <property type="component" value="Unassembled WGS sequence"/>
</dbReference>
<comment type="similarity">
    <text evidence="1 4">Belongs to the aldehyde dehydrogenase family.</text>
</comment>
<dbReference type="InterPro" id="IPR050740">
    <property type="entry name" value="Aldehyde_DH_Superfamily"/>
</dbReference>
<dbReference type="InterPro" id="IPR016160">
    <property type="entry name" value="Ald_DH_CS_CYS"/>
</dbReference>
<name>A0A369CBQ2_9GAMM</name>
<reference evidence="6 7" key="1">
    <citation type="submission" date="2018-07" db="EMBL/GenBank/DDBJ databases">
        <title>Genomic Encyclopedia of Type Strains, Phase IV (KMG-IV): sequencing the most valuable type-strain genomes for metagenomic binning, comparative biology and taxonomic classification.</title>
        <authorList>
            <person name="Goeker M."/>
        </authorList>
    </citation>
    <scope>NUCLEOTIDE SEQUENCE [LARGE SCALE GENOMIC DNA]</scope>
    <source>
        <strain evidence="6 7">DSM 26407</strain>
    </source>
</reference>